<evidence type="ECO:0000259" key="8">
    <source>
        <dbReference type="Pfam" id="PF01467"/>
    </source>
</evidence>
<dbReference type="eggNOG" id="COG0615">
    <property type="taxonomic scope" value="Bacteria"/>
</dbReference>
<feature type="domain" description="Cytidyltransferase-like" evidence="8">
    <location>
        <begin position="27"/>
        <end position="120"/>
    </location>
</feature>
<dbReference type="InterPro" id="IPR050385">
    <property type="entry name" value="Archaeal_FAD_synthase"/>
</dbReference>
<keyword evidence="10" id="KW-1185">Reference proteome</keyword>
<evidence type="ECO:0000256" key="2">
    <source>
        <dbReference type="ARBA" id="ARBA00022679"/>
    </source>
</evidence>
<dbReference type="InterPro" id="IPR004821">
    <property type="entry name" value="Cyt_trans-like"/>
</dbReference>
<evidence type="ECO:0000256" key="3">
    <source>
        <dbReference type="ARBA" id="ARBA00022695"/>
    </source>
</evidence>
<dbReference type="AlphaFoldDB" id="D6STA1"/>
<gene>
    <name evidence="9" type="ORF">Dthio_PD1256</name>
</gene>
<dbReference type="OrthoDB" id="9795543at2"/>
<keyword evidence="6" id="KW-0119">Carbohydrate metabolism</keyword>
<keyword evidence="3" id="KW-0548">Nucleotidyltransferase</keyword>
<evidence type="ECO:0000256" key="5">
    <source>
        <dbReference type="ARBA" id="ARBA00022840"/>
    </source>
</evidence>
<dbReference type="RefSeq" id="WP_008871266.1">
    <property type="nucleotide sequence ID" value="NZ_ACJN02000003.1"/>
</dbReference>
<accession>D6STA1</accession>
<name>D6STA1_9BACT</name>
<evidence type="ECO:0000256" key="4">
    <source>
        <dbReference type="ARBA" id="ARBA00022741"/>
    </source>
</evidence>
<evidence type="ECO:0000256" key="7">
    <source>
        <dbReference type="ARBA" id="ARBA00047428"/>
    </source>
</evidence>
<dbReference type="InterPro" id="IPR014729">
    <property type="entry name" value="Rossmann-like_a/b/a_fold"/>
</dbReference>
<dbReference type="NCBIfam" id="TIGR02199">
    <property type="entry name" value="rfaE_dom_II"/>
    <property type="match status" value="1"/>
</dbReference>
<comment type="caution">
    <text evidence="9">The sequence shown here is derived from an EMBL/GenBank/DDBJ whole genome shotgun (WGS) entry which is preliminary data.</text>
</comment>
<protein>
    <recommendedName>
        <fullName evidence="1">D-glycero-beta-D-manno-heptose 1-phosphate adenylyltransferase</fullName>
        <ecNumber evidence="1">2.7.7.70</ecNumber>
    </recommendedName>
</protein>
<organism evidence="9 10">
    <name type="scientific">Desulfonatronospira thiodismutans ASO3-1</name>
    <dbReference type="NCBI Taxonomy" id="555779"/>
    <lineage>
        <taxon>Bacteria</taxon>
        <taxon>Pseudomonadati</taxon>
        <taxon>Thermodesulfobacteriota</taxon>
        <taxon>Desulfovibrionia</taxon>
        <taxon>Desulfovibrionales</taxon>
        <taxon>Desulfonatronovibrionaceae</taxon>
        <taxon>Desulfonatronospira</taxon>
    </lineage>
</organism>
<comment type="catalytic activity">
    <reaction evidence="7">
        <text>D-glycero-beta-D-manno-heptose 1-phosphate + ATP + H(+) = ADP-D-glycero-beta-D-manno-heptose + diphosphate</text>
        <dbReference type="Rhea" id="RHEA:27465"/>
        <dbReference type="ChEBI" id="CHEBI:15378"/>
        <dbReference type="ChEBI" id="CHEBI:30616"/>
        <dbReference type="ChEBI" id="CHEBI:33019"/>
        <dbReference type="ChEBI" id="CHEBI:59967"/>
        <dbReference type="ChEBI" id="CHEBI:61593"/>
        <dbReference type="EC" id="2.7.7.70"/>
    </reaction>
</comment>
<evidence type="ECO:0000256" key="1">
    <source>
        <dbReference type="ARBA" id="ARBA00012519"/>
    </source>
</evidence>
<dbReference type="GO" id="GO:0016779">
    <property type="term" value="F:nucleotidyltransferase activity"/>
    <property type="evidence" value="ECO:0007669"/>
    <property type="project" value="UniProtKB-KW"/>
</dbReference>
<dbReference type="SUPFAM" id="SSF52374">
    <property type="entry name" value="Nucleotidylyl transferase"/>
    <property type="match status" value="1"/>
</dbReference>
<dbReference type="GO" id="GO:0016773">
    <property type="term" value="F:phosphotransferase activity, alcohol group as acceptor"/>
    <property type="evidence" value="ECO:0007669"/>
    <property type="project" value="InterPro"/>
</dbReference>
<dbReference type="PANTHER" id="PTHR43793">
    <property type="entry name" value="FAD SYNTHASE"/>
    <property type="match status" value="1"/>
</dbReference>
<evidence type="ECO:0000313" key="9">
    <source>
        <dbReference type="EMBL" id="EFI33917.1"/>
    </source>
</evidence>
<dbReference type="NCBIfam" id="TIGR00125">
    <property type="entry name" value="cyt_tran_rel"/>
    <property type="match status" value="1"/>
</dbReference>
<evidence type="ECO:0000256" key="6">
    <source>
        <dbReference type="ARBA" id="ARBA00023277"/>
    </source>
</evidence>
<reference evidence="9" key="1">
    <citation type="submission" date="2010-05" db="EMBL/GenBank/DDBJ databases">
        <title>The draft genome of Desulfonatronospira thiodismutans ASO3-1.</title>
        <authorList>
            <consortium name="US DOE Joint Genome Institute (JGI-PGF)"/>
            <person name="Lucas S."/>
            <person name="Copeland A."/>
            <person name="Lapidus A."/>
            <person name="Cheng J.-F."/>
            <person name="Bruce D."/>
            <person name="Goodwin L."/>
            <person name="Pitluck S."/>
            <person name="Chertkov O."/>
            <person name="Brettin T."/>
            <person name="Detter J.C."/>
            <person name="Han C."/>
            <person name="Land M.L."/>
            <person name="Hauser L."/>
            <person name="Kyrpides N."/>
            <person name="Mikhailova N."/>
            <person name="Muyzer G."/>
            <person name="Woyke T."/>
        </authorList>
    </citation>
    <scope>NUCLEOTIDE SEQUENCE [LARGE SCALE GENOMIC DNA]</scope>
    <source>
        <strain evidence="9">ASO3-1</strain>
    </source>
</reference>
<dbReference type="Pfam" id="PF01467">
    <property type="entry name" value="CTP_transf_like"/>
    <property type="match status" value="1"/>
</dbReference>
<keyword evidence="2" id="KW-0808">Transferase</keyword>
<dbReference type="InterPro" id="IPR011914">
    <property type="entry name" value="RfaE_dom_II"/>
</dbReference>
<evidence type="ECO:0000313" key="10">
    <source>
        <dbReference type="Proteomes" id="UP000005496"/>
    </source>
</evidence>
<dbReference type="Proteomes" id="UP000005496">
    <property type="component" value="Unassembled WGS sequence"/>
</dbReference>
<dbReference type="PANTHER" id="PTHR43793:SF2">
    <property type="entry name" value="BIFUNCTIONAL PROTEIN HLDE"/>
    <property type="match status" value="1"/>
</dbReference>
<dbReference type="GO" id="GO:0005975">
    <property type="term" value="P:carbohydrate metabolic process"/>
    <property type="evidence" value="ECO:0007669"/>
    <property type="project" value="InterPro"/>
</dbReference>
<sequence length="159" mass="17497">MNSTNKIITAPDFAEKRHSLLRQKIVFTNGCFDLLHAGHVDYLEKARSLGDLLVVGVNSDSSVKRIKPGLDRPVNTETDRARVLAGLGCVDQVIIFGEDTPYSLIEKVRPNILVKGGDWPVEKIVGRDIVQGLGGEVLSIPFIRDCSTTGILERIKRGF</sequence>
<dbReference type="Gene3D" id="3.40.50.620">
    <property type="entry name" value="HUPs"/>
    <property type="match status" value="1"/>
</dbReference>
<keyword evidence="5" id="KW-0067">ATP-binding</keyword>
<keyword evidence="4" id="KW-0547">Nucleotide-binding</keyword>
<dbReference type="EC" id="2.7.7.70" evidence="1"/>
<dbReference type="GO" id="GO:0005524">
    <property type="term" value="F:ATP binding"/>
    <property type="evidence" value="ECO:0007669"/>
    <property type="project" value="UniProtKB-KW"/>
</dbReference>
<proteinExistence type="predicted"/>
<dbReference type="EMBL" id="ACJN02000003">
    <property type="protein sequence ID" value="EFI33917.1"/>
    <property type="molecule type" value="Genomic_DNA"/>
</dbReference>